<feature type="domain" description="KTSC" evidence="1">
    <location>
        <begin position="8"/>
        <end position="64"/>
    </location>
</feature>
<organism evidence="2 3">
    <name type="scientific">Paenibacillus tianmuensis</name>
    <dbReference type="NCBI Taxonomy" id="624147"/>
    <lineage>
        <taxon>Bacteria</taxon>
        <taxon>Bacillati</taxon>
        <taxon>Bacillota</taxon>
        <taxon>Bacilli</taxon>
        <taxon>Bacillales</taxon>
        <taxon>Paenibacillaceae</taxon>
        <taxon>Paenibacillus</taxon>
    </lineage>
</organism>
<accession>A0A1G4TXX7</accession>
<dbReference type="InterPro" id="IPR025309">
    <property type="entry name" value="KTSC_dom"/>
</dbReference>
<reference evidence="3" key="1">
    <citation type="submission" date="2016-10" db="EMBL/GenBank/DDBJ databases">
        <authorList>
            <person name="Varghese N."/>
            <person name="Submissions S."/>
        </authorList>
    </citation>
    <scope>NUCLEOTIDE SEQUENCE [LARGE SCALE GENOMIC DNA]</scope>
    <source>
        <strain evidence="3">CGMCC 1.8946</strain>
    </source>
</reference>
<dbReference type="AlphaFoldDB" id="A0A1G4TXX7"/>
<name>A0A1G4TXX7_9BACL</name>
<evidence type="ECO:0000313" key="2">
    <source>
        <dbReference type="EMBL" id="SCW86211.1"/>
    </source>
</evidence>
<protein>
    <submittedName>
        <fullName evidence="2">KTSC domain-containing protein</fullName>
    </submittedName>
</protein>
<gene>
    <name evidence="2" type="ORF">SAMN04487970_107710</name>
</gene>
<dbReference type="RefSeq" id="WP_090677135.1">
    <property type="nucleotide sequence ID" value="NZ_FMTT01000077.1"/>
</dbReference>
<evidence type="ECO:0000313" key="3">
    <source>
        <dbReference type="Proteomes" id="UP000198601"/>
    </source>
</evidence>
<dbReference type="OrthoDB" id="8450910at2"/>
<dbReference type="EMBL" id="FMTT01000077">
    <property type="protein sequence ID" value="SCW86211.1"/>
    <property type="molecule type" value="Genomic_DNA"/>
</dbReference>
<evidence type="ECO:0000259" key="1">
    <source>
        <dbReference type="Pfam" id="PF13619"/>
    </source>
</evidence>
<dbReference type="Pfam" id="PF13619">
    <property type="entry name" value="KTSC"/>
    <property type="match status" value="1"/>
</dbReference>
<dbReference type="STRING" id="624147.SAMN04487970_107710"/>
<sequence>MNWVSVVSSNLSAVAYEPSNSTLYIRFKGSGTYAYYGVPASVHRSLMSAASHGEYHAAFIKNRYRYAKL</sequence>
<dbReference type="Proteomes" id="UP000198601">
    <property type="component" value="Unassembled WGS sequence"/>
</dbReference>
<keyword evidence="3" id="KW-1185">Reference proteome</keyword>
<proteinExistence type="predicted"/>